<proteinExistence type="predicted"/>
<sequence>MTTIWILYPLPVENLENTNKRLFNTYEKAKEVALSEAVLRKEENNNPEWCFISEYIADTTGEFHQSAHYMITHNLQLERLD</sequence>
<name>A0A6C0KWS5_9ZZZZ</name>
<evidence type="ECO:0000313" key="1">
    <source>
        <dbReference type="EMBL" id="QHU21711.1"/>
    </source>
</evidence>
<organism evidence="1">
    <name type="scientific">viral metagenome</name>
    <dbReference type="NCBI Taxonomy" id="1070528"/>
    <lineage>
        <taxon>unclassified sequences</taxon>
        <taxon>metagenomes</taxon>
        <taxon>organismal metagenomes</taxon>
    </lineage>
</organism>
<dbReference type="EMBL" id="MN740992">
    <property type="protein sequence ID" value="QHU21711.1"/>
    <property type="molecule type" value="Genomic_DNA"/>
</dbReference>
<protein>
    <submittedName>
        <fullName evidence="1">Uncharacterized protein</fullName>
    </submittedName>
</protein>
<dbReference type="AlphaFoldDB" id="A0A6C0KWS5"/>
<reference evidence="1" key="1">
    <citation type="journal article" date="2020" name="Nature">
        <title>Giant virus diversity and host interactions through global metagenomics.</title>
        <authorList>
            <person name="Schulz F."/>
            <person name="Roux S."/>
            <person name="Paez-Espino D."/>
            <person name="Jungbluth S."/>
            <person name="Walsh D.A."/>
            <person name="Denef V.J."/>
            <person name="McMahon K.D."/>
            <person name="Konstantinidis K.T."/>
            <person name="Eloe-Fadrosh E.A."/>
            <person name="Kyrpides N.C."/>
            <person name="Woyke T."/>
        </authorList>
    </citation>
    <scope>NUCLEOTIDE SEQUENCE</scope>
    <source>
        <strain evidence="1">GVMAG-S-3300013286-35</strain>
    </source>
</reference>
<accession>A0A6C0KWS5</accession>